<keyword evidence="5 8" id="KW-0223">Dioxygenase</keyword>
<evidence type="ECO:0000259" key="9">
    <source>
        <dbReference type="PROSITE" id="PS51819"/>
    </source>
</evidence>
<dbReference type="InterPro" id="IPR029068">
    <property type="entry name" value="Glyas_Bleomycin-R_OHBP_Dase"/>
</dbReference>
<comment type="cofactor">
    <cofactor evidence="1 8">
        <name>Fe(2+)</name>
        <dbReference type="ChEBI" id="CHEBI:29033"/>
    </cofactor>
</comment>
<evidence type="ECO:0000256" key="8">
    <source>
        <dbReference type="RuleBase" id="RU000683"/>
    </source>
</evidence>
<reference evidence="10 11" key="1">
    <citation type="submission" date="2016-01" db="EMBL/GenBank/DDBJ databases">
        <title>Genome sequence of Thermus parvatiensis, a thermophile isolated from a hot water spring.</title>
        <authorList>
            <person name="Tripathi C."/>
            <person name="Lal R."/>
        </authorList>
    </citation>
    <scope>NUCLEOTIDE SEQUENCE [LARGE SCALE GENOMIC DNA]</scope>
    <source>
        <strain evidence="10 11">RL</strain>
    </source>
</reference>
<dbReference type="GO" id="GO:0051213">
    <property type="term" value="F:dioxygenase activity"/>
    <property type="evidence" value="ECO:0007669"/>
    <property type="project" value="UniProtKB-KW"/>
</dbReference>
<organism evidence="10 11">
    <name type="scientific">Thermus parvatiensis</name>
    <dbReference type="NCBI Taxonomy" id="456163"/>
    <lineage>
        <taxon>Bacteria</taxon>
        <taxon>Thermotogati</taxon>
        <taxon>Deinococcota</taxon>
        <taxon>Deinococci</taxon>
        <taxon>Thermales</taxon>
        <taxon>Thermaceae</taxon>
        <taxon>Thermus</taxon>
    </lineage>
</organism>
<feature type="domain" description="VOC" evidence="9">
    <location>
        <begin position="5"/>
        <end position="115"/>
    </location>
</feature>
<dbReference type="PROSITE" id="PS00082">
    <property type="entry name" value="EXTRADIOL_DIOXYGENAS"/>
    <property type="match status" value="1"/>
</dbReference>
<keyword evidence="4 8" id="KW-0058">Aromatic hydrocarbons catabolism</keyword>
<dbReference type="InterPro" id="IPR050383">
    <property type="entry name" value="GlyoxalaseI/FosfomycinResist"/>
</dbReference>
<gene>
    <name evidence="10" type="ORF">AV541_05900</name>
</gene>
<keyword evidence="3" id="KW-0479">Metal-binding</keyword>
<evidence type="ECO:0000313" key="10">
    <source>
        <dbReference type="EMBL" id="AMA75647.1"/>
    </source>
</evidence>
<comment type="similarity">
    <text evidence="2 8">Belongs to the extradiol ring-cleavage dioxygenase family.</text>
</comment>
<evidence type="ECO:0000256" key="1">
    <source>
        <dbReference type="ARBA" id="ARBA00001954"/>
    </source>
</evidence>
<dbReference type="InterPro" id="IPR011981">
    <property type="entry name" value="DHPA_dOase_Mn/Fe"/>
</dbReference>
<keyword evidence="6 8" id="KW-0560">Oxidoreductase</keyword>
<accession>A0A0X8D7Y6</accession>
<dbReference type="InterPro" id="IPR037523">
    <property type="entry name" value="VOC_core"/>
</dbReference>
<dbReference type="NCBIfam" id="TIGR02295">
    <property type="entry name" value="HpaD"/>
    <property type="match status" value="1"/>
</dbReference>
<dbReference type="InterPro" id="IPR000486">
    <property type="entry name" value="Xdiol_ring_cleave_dOase_1/2"/>
</dbReference>
<dbReference type="RefSeq" id="WP_060384473.1">
    <property type="nucleotide sequence ID" value="NZ_CP014141.1"/>
</dbReference>
<evidence type="ECO:0000256" key="7">
    <source>
        <dbReference type="ARBA" id="ARBA00023004"/>
    </source>
</evidence>
<dbReference type="PANTHER" id="PTHR21366">
    <property type="entry name" value="GLYOXALASE FAMILY PROTEIN"/>
    <property type="match status" value="1"/>
</dbReference>
<proteinExistence type="inferred from homology"/>
<dbReference type="EMBL" id="CP014141">
    <property type="protein sequence ID" value="AMA75647.1"/>
    <property type="molecule type" value="Genomic_DNA"/>
</dbReference>
<dbReference type="PROSITE" id="PS51819">
    <property type="entry name" value="VOC"/>
    <property type="match status" value="2"/>
</dbReference>
<evidence type="ECO:0000256" key="2">
    <source>
        <dbReference type="ARBA" id="ARBA00008784"/>
    </source>
</evidence>
<dbReference type="Gene3D" id="3.10.180.10">
    <property type="entry name" value="2,3-Dihydroxybiphenyl 1,2-Dioxygenase, domain 1"/>
    <property type="match status" value="2"/>
</dbReference>
<evidence type="ECO:0000256" key="3">
    <source>
        <dbReference type="ARBA" id="ARBA00022723"/>
    </source>
</evidence>
<keyword evidence="7 8" id="KW-0408">Iron</keyword>
<evidence type="ECO:0000313" key="11">
    <source>
        <dbReference type="Proteomes" id="UP000061630"/>
    </source>
</evidence>
<feature type="domain" description="VOC" evidence="9">
    <location>
        <begin position="136"/>
        <end position="256"/>
    </location>
</feature>
<dbReference type="Pfam" id="PF00903">
    <property type="entry name" value="Glyoxalase"/>
    <property type="match status" value="2"/>
</dbReference>
<dbReference type="SUPFAM" id="SSF54593">
    <property type="entry name" value="Glyoxalase/Bleomycin resistance protein/Dihydroxybiphenyl dioxygenase"/>
    <property type="match status" value="1"/>
</dbReference>
<evidence type="ECO:0000256" key="6">
    <source>
        <dbReference type="ARBA" id="ARBA00023002"/>
    </source>
</evidence>
<sequence>MAIVRVGFVELWVRDLEKSLEFYQGLLGFRLEHREKKAAYLRGYEELEWSLKLTEAPFPAVRTLGFKVDSEEGVRALQNLAAKEGWPHRLEADWGRPEVLKVQDPFGYPLAFYFQAEKLPRVLQNYHEHRGPGILRIDHLNVFSPVVGEATRFYQEVFGFRLTEYTEDEEGRLWASWLHRKGNVHDIAFTNGEGPRLHHFAYWLPDPLAVLKAADILAGALRTDQIERGPGRHGISNAMFLYLKDPDGHRLELYTSDYLTVDPDHPPVRWSLNDPRRQTLWGHRTPKSWFLEGSTLLDLEENPVPTRPSALQGLPEHVT</sequence>
<evidence type="ECO:0000256" key="5">
    <source>
        <dbReference type="ARBA" id="ARBA00022964"/>
    </source>
</evidence>
<dbReference type="InterPro" id="IPR004360">
    <property type="entry name" value="Glyas_Fos-R_dOase_dom"/>
</dbReference>
<dbReference type="GO" id="GO:0008198">
    <property type="term" value="F:ferrous iron binding"/>
    <property type="evidence" value="ECO:0007669"/>
    <property type="project" value="InterPro"/>
</dbReference>
<dbReference type="AlphaFoldDB" id="A0A0X8D7Y6"/>
<protein>
    <submittedName>
        <fullName evidence="10">3,4-dihydroxyphenylacetate 2,3-dioxygenase</fullName>
    </submittedName>
</protein>
<dbReference type="Proteomes" id="UP000061630">
    <property type="component" value="Chromosome"/>
</dbReference>
<dbReference type="KEGG" id="tpar:AV541_05900"/>
<name>A0A0X8D7Y6_9DEIN</name>
<evidence type="ECO:0000256" key="4">
    <source>
        <dbReference type="ARBA" id="ARBA00022797"/>
    </source>
</evidence>